<name>A0ACA9N998_9GLOM</name>
<keyword evidence="2" id="KW-1185">Reference proteome</keyword>
<evidence type="ECO:0000313" key="1">
    <source>
        <dbReference type="EMBL" id="CAG8642045.1"/>
    </source>
</evidence>
<sequence length="303" mass="34753">LSPKSIAEFFEKQEGIKDDFAKPHELCMNEFKFKKRMENLSFLTSWPLKSEDLDRYLKIKLSDLEKEQGSGENSPYDYDIDKDLREGLKSFSLDSSTAVKSIIHHSRKSILLCVEIMRVLSGNNASLIPLKRLALPESVELFYEITKSLGDRRSFIIKKRVADCNGHPRTLEKFYQLLCDDSALNTDVYSSLIERLAINLDTLFGKMSFSIVKMALLGNMTSLMCEIETTFETLTLRDLISSGIYINSLTDIEEAFAAAKISRDLLTTEYSFDDEVMDGKPFERFHANWELLYRALRNDGKEV</sequence>
<dbReference type="EMBL" id="CAJVPU010014730">
    <property type="protein sequence ID" value="CAG8642045.1"/>
    <property type="molecule type" value="Genomic_DNA"/>
</dbReference>
<accession>A0ACA9N998</accession>
<organism evidence="1 2">
    <name type="scientific">Dentiscutata heterogama</name>
    <dbReference type="NCBI Taxonomy" id="1316150"/>
    <lineage>
        <taxon>Eukaryota</taxon>
        <taxon>Fungi</taxon>
        <taxon>Fungi incertae sedis</taxon>
        <taxon>Mucoromycota</taxon>
        <taxon>Glomeromycotina</taxon>
        <taxon>Glomeromycetes</taxon>
        <taxon>Diversisporales</taxon>
        <taxon>Gigasporaceae</taxon>
        <taxon>Dentiscutata</taxon>
    </lineage>
</organism>
<protein>
    <submittedName>
        <fullName evidence="1">1081_t:CDS:1</fullName>
    </submittedName>
</protein>
<gene>
    <name evidence="1" type="ORF">DHETER_LOCUS8888</name>
</gene>
<comment type="caution">
    <text evidence="1">The sequence shown here is derived from an EMBL/GenBank/DDBJ whole genome shotgun (WGS) entry which is preliminary data.</text>
</comment>
<proteinExistence type="predicted"/>
<reference evidence="1" key="1">
    <citation type="submission" date="2021-06" db="EMBL/GenBank/DDBJ databases">
        <authorList>
            <person name="Kallberg Y."/>
            <person name="Tangrot J."/>
            <person name="Rosling A."/>
        </authorList>
    </citation>
    <scope>NUCLEOTIDE SEQUENCE</scope>
    <source>
        <strain evidence="1">IL203A</strain>
    </source>
</reference>
<feature type="non-terminal residue" evidence="1">
    <location>
        <position position="1"/>
    </location>
</feature>
<dbReference type="Proteomes" id="UP000789702">
    <property type="component" value="Unassembled WGS sequence"/>
</dbReference>
<feature type="non-terminal residue" evidence="1">
    <location>
        <position position="303"/>
    </location>
</feature>
<evidence type="ECO:0000313" key="2">
    <source>
        <dbReference type="Proteomes" id="UP000789702"/>
    </source>
</evidence>